<evidence type="ECO:0000259" key="5">
    <source>
        <dbReference type="PROSITE" id="PS50071"/>
    </source>
</evidence>
<comment type="subcellular location">
    <subcellularLocation>
        <location evidence="1 2 3">Nucleus</location>
    </subcellularLocation>
</comment>
<keyword evidence="2 3" id="KW-0539">Nucleus</keyword>
<evidence type="ECO:0000256" key="1">
    <source>
        <dbReference type="ARBA" id="ARBA00004123"/>
    </source>
</evidence>
<feature type="DNA-binding region" description="Homeobox" evidence="2">
    <location>
        <begin position="142"/>
        <end position="211"/>
    </location>
</feature>
<sequence length="528" mass="60129">LATVGEILGELTTVATLKIQIFRPKPSVLSDMKDKLLRLLVVQSHALLLSSGCPLDEMTISQLVRNQGPPVAMPEPSEECKRKFDQWWSLQLSQQLSPRPRLLWHSPPHPDPERKLERLPEERLHPALQTVQNQYPTPTTKTRMRTSFDPELELPKLQRWFLENPHPGRQLIQQYVKDLNSLESRRGRKPLDVNNVVYWFKNARAAQKRAEVRNLTPGMQCNLSMNGYNSNSHSPSDNTMLKSPDSAAEDEEEDDTLEGDGRNSPIGPLSLITGRSSEQRSPSRAPNSSPSNQAEIKQEPPDHASGPQPSPSNNNNIHKDINNEMSEEEEDDIEDVASDDESNKTGETQNQDEDRIQAYRDPNSPDYQMIPKPPTGPGFPMVPNSMFSHSIMYMSHYIPSLNPHNASHPSPQGLNLSALADERRKRNRTFIDPVSEVPRLEQWFALNTHPSHNHILKYTDDLNRMPYRQKFPRLEPKNVQFWFKNRRAKCKRLKMSLFDAPSAGLPSHQAYHHHLAAALSGDGYPNRE</sequence>
<dbReference type="PROSITE" id="PS50071">
    <property type="entry name" value="HOMEOBOX_2"/>
    <property type="match status" value="2"/>
</dbReference>
<name>A0A1B6CZ59_9HEMI</name>
<protein>
    <recommendedName>
        <fullName evidence="8">Homeobox domain-containing protein</fullName>
    </recommendedName>
</protein>
<dbReference type="PROSITE" id="PS51982">
    <property type="entry name" value="CMP"/>
    <property type="match status" value="1"/>
</dbReference>
<feature type="domain" description="Homeobox" evidence="5">
    <location>
        <begin position="423"/>
        <end position="493"/>
    </location>
</feature>
<feature type="compositionally biased region" description="Acidic residues" evidence="4">
    <location>
        <begin position="325"/>
        <end position="340"/>
    </location>
</feature>
<dbReference type="FunFam" id="1.10.10.60:FF:000169">
    <property type="entry name" value="DNA-binding protein SATB1"/>
    <property type="match status" value="2"/>
</dbReference>
<feature type="compositionally biased region" description="Low complexity" evidence="4">
    <location>
        <begin position="279"/>
        <end position="294"/>
    </location>
</feature>
<dbReference type="PANTHER" id="PTHR15116">
    <property type="entry name" value="DNA-BINDING PROTEIN SATB FAMILY MEMBER"/>
    <property type="match status" value="1"/>
</dbReference>
<evidence type="ECO:0008006" key="8">
    <source>
        <dbReference type="Google" id="ProtNLM"/>
    </source>
</evidence>
<accession>A0A1B6CZ59</accession>
<evidence type="ECO:0000313" key="7">
    <source>
        <dbReference type="EMBL" id="JAS18563.1"/>
    </source>
</evidence>
<dbReference type="Gene3D" id="1.10.10.60">
    <property type="entry name" value="Homeodomain-like"/>
    <property type="match status" value="2"/>
</dbReference>
<dbReference type="InterPro" id="IPR001356">
    <property type="entry name" value="HD"/>
</dbReference>
<feature type="region of interest" description="Disordered" evidence="4">
    <location>
        <begin position="226"/>
        <end position="371"/>
    </location>
</feature>
<dbReference type="SMART" id="SM00389">
    <property type="entry name" value="HOX"/>
    <property type="match status" value="2"/>
</dbReference>
<feature type="compositionally biased region" description="Acidic residues" evidence="4">
    <location>
        <begin position="247"/>
        <end position="258"/>
    </location>
</feature>
<evidence type="ECO:0000259" key="6">
    <source>
        <dbReference type="PROSITE" id="PS51982"/>
    </source>
</evidence>
<reference evidence="7" key="1">
    <citation type="submission" date="2015-12" db="EMBL/GenBank/DDBJ databases">
        <title>De novo transcriptome assembly of four potential Pierce s Disease insect vectors from Arizona vineyards.</title>
        <authorList>
            <person name="Tassone E.E."/>
        </authorList>
    </citation>
    <scope>NUCLEOTIDE SEQUENCE</scope>
</reference>
<dbReference type="AlphaFoldDB" id="A0A1B6CZ59"/>
<feature type="domain" description="CMP" evidence="6">
    <location>
        <begin position="1"/>
        <end position="23"/>
    </location>
</feature>
<feature type="compositionally biased region" description="Polar residues" evidence="4">
    <location>
        <begin position="226"/>
        <end position="241"/>
    </location>
</feature>
<organism evidence="7">
    <name type="scientific">Clastoptera arizonana</name>
    <name type="common">Arizona spittle bug</name>
    <dbReference type="NCBI Taxonomy" id="38151"/>
    <lineage>
        <taxon>Eukaryota</taxon>
        <taxon>Metazoa</taxon>
        <taxon>Ecdysozoa</taxon>
        <taxon>Arthropoda</taxon>
        <taxon>Hexapoda</taxon>
        <taxon>Insecta</taxon>
        <taxon>Pterygota</taxon>
        <taxon>Neoptera</taxon>
        <taxon>Paraneoptera</taxon>
        <taxon>Hemiptera</taxon>
        <taxon>Auchenorrhyncha</taxon>
        <taxon>Cercopoidea</taxon>
        <taxon>Clastopteridae</taxon>
        <taxon>Clastoptera</taxon>
    </lineage>
</organism>
<dbReference type="GO" id="GO:0006338">
    <property type="term" value="P:chromatin remodeling"/>
    <property type="evidence" value="ECO:0007669"/>
    <property type="project" value="InterPro"/>
</dbReference>
<keyword evidence="2 3" id="KW-0238">DNA-binding</keyword>
<evidence type="ECO:0000256" key="3">
    <source>
        <dbReference type="RuleBase" id="RU000682"/>
    </source>
</evidence>
<keyword evidence="2 3" id="KW-0371">Homeobox</keyword>
<dbReference type="Pfam" id="PF00046">
    <property type="entry name" value="Homeodomain"/>
    <property type="match status" value="2"/>
</dbReference>
<gene>
    <name evidence="7" type="ORF">g.5326</name>
</gene>
<feature type="non-terminal residue" evidence="7">
    <location>
        <position position="1"/>
    </location>
</feature>
<dbReference type="SUPFAM" id="SSF46689">
    <property type="entry name" value="Homeodomain-like"/>
    <property type="match status" value="2"/>
</dbReference>
<dbReference type="InterPro" id="IPR039673">
    <property type="entry name" value="SATB1/SATB2"/>
</dbReference>
<dbReference type="GO" id="GO:0000981">
    <property type="term" value="F:DNA-binding transcription factor activity, RNA polymerase II-specific"/>
    <property type="evidence" value="ECO:0007669"/>
    <property type="project" value="TreeGrafter"/>
</dbReference>
<feature type="domain" description="Homeobox" evidence="5">
    <location>
        <begin position="140"/>
        <end position="210"/>
    </location>
</feature>
<dbReference type="EMBL" id="GEDC01018735">
    <property type="protein sequence ID" value="JAS18563.1"/>
    <property type="molecule type" value="Transcribed_RNA"/>
</dbReference>
<dbReference type="PANTHER" id="PTHR15116:SF16">
    <property type="entry name" value="DEFECTIVE PROVENTRICULUS, ISOFORM A"/>
    <property type="match status" value="1"/>
</dbReference>
<dbReference type="GO" id="GO:0000978">
    <property type="term" value="F:RNA polymerase II cis-regulatory region sequence-specific DNA binding"/>
    <property type="evidence" value="ECO:0007669"/>
    <property type="project" value="TreeGrafter"/>
</dbReference>
<feature type="DNA-binding region" description="Homeobox" evidence="2">
    <location>
        <begin position="425"/>
        <end position="494"/>
    </location>
</feature>
<evidence type="ECO:0000256" key="4">
    <source>
        <dbReference type="SAM" id="MobiDB-lite"/>
    </source>
</evidence>
<dbReference type="InterPro" id="IPR032392">
    <property type="entry name" value="ULD"/>
</dbReference>
<proteinExistence type="predicted"/>
<dbReference type="CDD" id="cd00086">
    <property type="entry name" value="homeodomain"/>
    <property type="match status" value="2"/>
</dbReference>
<dbReference type="GO" id="GO:0005634">
    <property type="term" value="C:nucleus"/>
    <property type="evidence" value="ECO:0007669"/>
    <property type="project" value="UniProtKB-SubCell"/>
</dbReference>
<dbReference type="InterPro" id="IPR009057">
    <property type="entry name" value="Homeodomain-like_sf"/>
</dbReference>
<evidence type="ECO:0000256" key="2">
    <source>
        <dbReference type="PROSITE-ProRule" id="PRU00108"/>
    </source>
</evidence>